<comment type="subcellular location">
    <subcellularLocation>
        <location evidence="1">Cell membrane</location>
        <topology evidence="1">Multi-pass membrane protein</topology>
    </subcellularLocation>
</comment>
<dbReference type="PANTHER" id="PTHR30294">
    <property type="entry name" value="MEMBRANE COMPONENT OF ABC TRANSPORTER YHHJ-RELATED"/>
    <property type="match status" value="1"/>
</dbReference>
<evidence type="ECO:0000256" key="4">
    <source>
        <dbReference type="ARBA" id="ARBA00022989"/>
    </source>
</evidence>
<dbReference type="GO" id="GO:0140359">
    <property type="term" value="F:ABC-type transporter activity"/>
    <property type="evidence" value="ECO:0007669"/>
    <property type="project" value="InterPro"/>
</dbReference>
<feature type="transmembrane region" description="Helical" evidence="6">
    <location>
        <begin position="21"/>
        <end position="39"/>
    </location>
</feature>
<accession>A0A4R5LTC0</accession>
<feature type="transmembrane region" description="Helical" evidence="6">
    <location>
        <begin position="233"/>
        <end position="256"/>
    </location>
</feature>
<organism evidence="8 9">
    <name type="scientific">Seongchinamella unica</name>
    <dbReference type="NCBI Taxonomy" id="2547392"/>
    <lineage>
        <taxon>Bacteria</taxon>
        <taxon>Pseudomonadati</taxon>
        <taxon>Pseudomonadota</taxon>
        <taxon>Gammaproteobacteria</taxon>
        <taxon>Cellvibrionales</taxon>
        <taxon>Halieaceae</taxon>
        <taxon>Seongchinamella</taxon>
    </lineage>
</organism>
<dbReference type="RefSeq" id="WP_133212911.1">
    <property type="nucleotide sequence ID" value="NZ_SMSE01000002.1"/>
</dbReference>
<evidence type="ECO:0000256" key="5">
    <source>
        <dbReference type="ARBA" id="ARBA00023136"/>
    </source>
</evidence>
<protein>
    <submittedName>
        <fullName evidence="8">ABC transporter permease</fullName>
    </submittedName>
</protein>
<feature type="transmembrane region" description="Helical" evidence="6">
    <location>
        <begin position="200"/>
        <end position="221"/>
    </location>
</feature>
<feature type="domain" description="ABC-2 type transporter transmembrane" evidence="7">
    <location>
        <begin position="22"/>
        <end position="336"/>
    </location>
</feature>
<comment type="caution">
    <text evidence="8">The sequence shown here is derived from an EMBL/GenBank/DDBJ whole genome shotgun (WGS) entry which is preliminary data.</text>
</comment>
<feature type="transmembrane region" description="Helical" evidence="6">
    <location>
        <begin position="158"/>
        <end position="179"/>
    </location>
</feature>
<gene>
    <name evidence="8" type="ORF">E2F43_12015</name>
</gene>
<feature type="transmembrane region" description="Helical" evidence="6">
    <location>
        <begin position="268"/>
        <end position="287"/>
    </location>
</feature>
<evidence type="ECO:0000313" key="9">
    <source>
        <dbReference type="Proteomes" id="UP000295554"/>
    </source>
</evidence>
<evidence type="ECO:0000256" key="3">
    <source>
        <dbReference type="ARBA" id="ARBA00022692"/>
    </source>
</evidence>
<evidence type="ECO:0000313" key="8">
    <source>
        <dbReference type="EMBL" id="TDG14192.1"/>
    </source>
</evidence>
<reference evidence="8 9" key="1">
    <citation type="submission" date="2019-03" db="EMBL/GenBank/DDBJ databases">
        <title>Seongchinamella monodicae gen. nov., sp. nov., a novel member of the Gammaproteobacteria isolated from a tidal mudflat of beach.</title>
        <authorList>
            <person name="Yang H.G."/>
            <person name="Kang J.W."/>
            <person name="Lee S.D."/>
        </authorList>
    </citation>
    <scope>NUCLEOTIDE SEQUENCE [LARGE SCALE GENOMIC DNA]</scope>
    <source>
        <strain evidence="8 9">GH4-78</strain>
    </source>
</reference>
<dbReference type="PANTHER" id="PTHR30294:SF29">
    <property type="entry name" value="MULTIDRUG ABC TRANSPORTER PERMEASE YBHS-RELATED"/>
    <property type="match status" value="1"/>
</dbReference>
<evidence type="ECO:0000256" key="1">
    <source>
        <dbReference type="ARBA" id="ARBA00004651"/>
    </source>
</evidence>
<sequence>MIRNVAILAGNDLAIGVKNKTLYLILFIPLFVFLVLRLVDGDKADFAPVNIGLLEGENYSPAMIHGLQSAERVFTISWLPDENAAKQWLGERLGDGILIPSAAGASDCALIVLEKTSLQTVAIVESVTALQRSLEGGSGGWIAEIRPLRESKIQRQMLPTWILVLVLMVGFIVLPSQVAEEKEKKLLLGLLQTPVHEVEWLLAKVAFGMTSISIAAVLLHFLTGDGAGPDISLSYLVFLMAGGFCFSAFGILVGFLCRTQATARTLGVLFYLPLLLPSALADFSKTLNSVAPLLPSYQFYRPVKSILLEGSVAADFFVELLMLSGFGALCLLASYLLMKRRWLM</sequence>
<keyword evidence="5 6" id="KW-0472">Membrane</keyword>
<evidence type="ECO:0000256" key="2">
    <source>
        <dbReference type="ARBA" id="ARBA00022475"/>
    </source>
</evidence>
<dbReference type="Proteomes" id="UP000295554">
    <property type="component" value="Unassembled WGS sequence"/>
</dbReference>
<name>A0A4R5LTC0_9GAMM</name>
<dbReference type="AlphaFoldDB" id="A0A4R5LTC0"/>
<dbReference type="Pfam" id="PF12698">
    <property type="entry name" value="ABC2_membrane_3"/>
    <property type="match status" value="1"/>
</dbReference>
<dbReference type="InterPro" id="IPR013525">
    <property type="entry name" value="ABC2_TM"/>
</dbReference>
<keyword evidence="4 6" id="KW-1133">Transmembrane helix</keyword>
<dbReference type="EMBL" id="SMSE01000002">
    <property type="protein sequence ID" value="TDG14192.1"/>
    <property type="molecule type" value="Genomic_DNA"/>
</dbReference>
<keyword evidence="2" id="KW-1003">Cell membrane</keyword>
<dbReference type="InterPro" id="IPR051449">
    <property type="entry name" value="ABC-2_transporter_component"/>
</dbReference>
<dbReference type="GO" id="GO:0005886">
    <property type="term" value="C:plasma membrane"/>
    <property type="evidence" value="ECO:0007669"/>
    <property type="project" value="UniProtKB-SubCell"/>
</dbReference>
<evidence type="ECO:0000256" key="6">
    <source>
        <dbReference type="SAM" id="Phobius"/>
    </source>
</evidence>
<feature type="transmembrane region" description="Helical" evidence="6">
    <location>
        <begin position="316"/>
        <end position="338"/>
    </location>
</feature>
<keyword evidence="3 6" id="KW-0812">Transmembrane</keyword>
<keyword evidence="9" id="KW-1185">Reference proteome</keyword>
<proteinExistence type="predicted"/>
<dbReference type="OrthoDB" id="7057647at2"/>
<evidence type="ECO:0000259" key="7">
    <source>
        <dbReference type="Pfam" id="PF12698"/>
    </source>
</evidence>